<keyword evidence="1" id="KW-1133">Transmembrane helix</keyword>
<organism evidence="2 3">
    <name type="scientific">Methanochimaera problematica</name>
    <dbReference type="NCBI Taxonomy" id="2609417"/>
    <lineage>
        <taxon>Archaea</taxon>
        <taxon>Methanobacteriati</taxon>
        <taxon>Methanobacteriota</taxon>
        <taxon>Stenosarchaea group</taxon>
        <taxon>Methanomicrobia</taxon>
        <taxon>Methanomicrobiales</taxon>
        <taxon>Methanomicrobiaceae</taxon>
        <taxon>Methanochimaera</taxon>
    </lineage>
</organism>
<keyword evidence="1" id="KW-0472">Membrane</keyword>
<evidence type="ECO:0000313" key="2">
    <source>
        <dbReference type="EMBL" id="WOF16266.1"/>
    </source>
</evidence>
<gene>
    <name evidence="2" type="ORF">F1737_05845</name>
</gene>
<dbReference type="GeneID" id="85229683"/>
<dbReference type="EMBL" id="CP043875">
    <property type="protein sequence ID" value="WOF16266.1"/>
    <property type="molecule type" value="Genomic_DNA"/>
</dbReference>
<evidence type="ECO:0000313" key="3">
    <source>
        <dbReference type="Proteomes" id="UP001301797"/>
    </source>
</evidence>
<keyword evidence="1" id="KW-0812">Transmembrane</keyword>
<feature type="transmembrane region" description="Helical" evidence="1">
    <location>
        <begin position="20"/>
        <end position="45"/>
    </location>
</feature>
<dbReference type="Proteomes" id="UP001301797">
    <property type="component" value="Chromosome"/>
</dbReference>
<dbReference type="KEGG" id="mefw:F1737_05845"/>
<reference evidence="2 3" key="1">
    <citation type="submission" date="2019-09" db="EMBL/GenBank/DDBJ databases">
        <title>The complete genome of Methanoplanus sp. FWC-SCC4.</title>
        <authorList>
            <person name="Chen S.-C."/>
            <person name="Zhou Y.-Z."/>
            <person name="Lai M.-C."/>
        </authorList>
    </citation>
    <scope>NUCLEOTIDE SEQUENCE [LARGE SCALE GENOMIC DNA]</scope>
    <source>
        <strain evidence="2 3">FWC-SCC4</strain>
    </source>
</reference>
<keyword evidence="3" id="KW-1185">Reference proteome</keyword>
<proteinExistence type="predicted"/>
<sequence length="385" mass="43455">MEDIDVMLIKFTHLIKKNGWIPFVHLFLFILMIFFCLCSGCTSWTNNENNTLDKGTVTPDELTNTYDKKLDETVAPEKSTGESKSLKETFRGYSEYILELFPDFIPKTVENTIPWEGADATFPNKTIYTYEHIKTKSSSTVYTARINAETGKIRTVYRSSGFVYPDGSVNITFDDAESIAKTFITKALGESPGNLFPAIISSGYTENLTELKQKGKAPEILVHYLITHNELPCHAATLLVFIDSITGKVVECHFTIPDLQNLTFASEVPDVTFDEAKKIVESQINEEYPGEAQNLDITCKDKTGGIYKEEKSGTADPFWDTGMPVYSDNTLPVRLIWFLEMESKTGNVGDNSYYNSYSIVDAHTGEVLRLSYKGIQIDYLKKYFQ</sequence>
<protein>
    <submittedName>
        <fullName evidence="2">Uncharacterized protein</fullName>
    </submittedName>
</protein>
<name>A0AA97FF31_9EURY</name>
<dbReference type="AlphaFoldDB" id="A0AA97FF31"/>
<dbReference type="RefSeq" id="WP_317137852.1">
    <property type="nucleotide sequence ID" value="NZ_CP043875.1"/>
</dbReference>
<evidence type="ECO:0000256" key="1">
    <source>
        <dbReference type="SAM" id="Phobius"/>
    </source>
</evidence>
<accession>A0AA97FF31</accession>